<feature type="non-terminal residue" evidence="1">
    <location>
        <position position="24"/>
    </location>
</feature>
<dbReference type="Proteomes" id="UP000034231">
    <property type="component" value="Unassembled WGS sequence"/>
</dbReference>
<dbReference type="EMBL" id="LBTX01000029">
    <property type="protein sequence ID" value="KKQ48546.1"/>
    <property type="molecule type" value="Genomic_DNA"/>
</dbReference>
<name>A0A0G0L7B5_9BACT</name>
<gene>
    <name evidence="1" type="ORF">US68_C0029G0001</name>
</gene>
<accession>A0A0G0L7B5</accession>
<sequence length="24" mass="2951">MLMKKNNKQKKVLLFFPSPLPYER</sequence>
<protein>
    <submittedName>
        <fullName evidence="1">Uncharacterized protein</fullName>
    </submittedName>
</protein>
<comment type="caution">
    <text evidence="1">The sequence shown here is derived from an EMBL/GenBank/DDBJ whole genome shotgun (WGS) entry which is preliminary data.</text>
</comment>
<evidence type="ECO:0000313" key="2">
    <source>
        <dbReference type="Proteomes" id="UP000034231"/>
    </source>
</evidence>
<reference evidence="1 2" key="1">
    <citation type="journal article" date="2015" name="Nature">
        <title>rRNA introns, odd ribosomes, and small enigmatic genomes across a large radiation of phyla.</title>
        <authorList>
            <person name="Brown C.T."/>
            <person name="Hug L.A."/>
            <person name="Thomas B.C."/>
            <person name="Sharon I."/>
            <person name="Castelle C.J."/>
            <person name="Singh A."/>
            <person name="Wilkins M.J."/>
            <person name="Williams K.H."/>
            <person name="Banfield J.F."/>
        </authorList>
    </citation>
    <scope>NUCLEOTIDE SEQUENCE [LARGE SCALE GENOMIC DNA]</scope>
</reference>
<proteinExistence type="predicted"/>
<dbReference type="AlphaFoldDB" id="A0A0G0L7B5"/>
<evidence type="ECO:0000313" key="1">
    <source>
        <dbReference type="EMBL" id="KKQ48546.1"/>
    </source>
</evidence>
<organism evidence="1 2">
    <name type="scientific">Candidatus Shapirobacteria bacterium GW2011_GWE1_38_10</name>
    <dbReference type="NCBI Taxonomy" id="1618488"/>
    <lineage>
        <taxon>Bacteria</taxon>
        <taxon>Candidatus Shapironibacteriota</taxon>
    </lineage>
</organism>